<dbReference type="RefSeq" id="WP_161823146.1">
    <property type="nucleotide sequence ID" value="NZ_LSRS01000008.1"/>
</dbReference>
<keyword evidence="2" id="KW-1185">Reference proteome</keyword>
<dbReference type="Pfam" id="PF09837">
    <property type="entry name" value="DUF2064"/>
    <property type="match status" value="1"/>
</dbReference>
<dbReference type="AlphaFoldDB" id="A0A9D2WMF4"/>
<protein>
    <submittedName>
        <fullName evidence="1">2-phospho-L-lactate guanylyltransferase</fullName>
        <ecNumber evidence="1">2.7.7.68</ecNumber>
    </submittedName>
</protein>
<dbReference type="EMBL" id="LSRS01000008">
    <property type="protein sequence ID" value="KAF1083964.1"/>
    <property type="molecule type" value="Genomic_DNA"/>
</dbReference>
<dbReference type="PANTHER" id="PTHR36529">
    <property type="entry name" value="SLL1095 PROTEIN"/>
    <property type="match status" value="1"/>
</dbReference>
<dbReference type="Gene3D" id="3.90.550.10">
    <property type="entry name" value="Spore Coat Polysaccharide Biosynthesis Protein SpsA, Chain A"/>
    <property type="match status" value="1"/>
</dbReference>
<evidence type="ECO:0000313" key="2">
    <source>
        <dbReference type="Proteomes" id="UP000798488"/>
    </source>
</evidence>
<comment type="caution">
    <text evidence="1">The sequence shown here is derived from an EMBL/GenBank/DDBJ whole genome shotgun (WGS) entry which is preliminary data.</text>
</comment>
<sequence length="222" mass="24338">MGKPALVVMARVPSAEGKSRLSEVLTPEQREALQWAFLQDTIEKVGQVGGIKGYIAATPPDRINELRPGLGPGVDIIPQPNGDLGQRMLSAISYAHGLGYSPVILIGTDTPLLPAAYLTKAISMLDEYQVVCGPALDGGYYLIGMSHPWEGLFKDINWGDSEVLQRTVTVCRHYKLTCGLLEPLPDVDRPSDLLDLAWKIKKMNPGHPDFPKRTGRFMMDTL</sequence>
<keyword evidence="1" id="KW-0808">Transferase</keyword>
<evidence type="ECO:0000313" key="1">
    <source>
        <dbReference type="EMBL" id="KAF1083964.1"/>
    </source>
</evidence>
<proteinExistence type="predicted"/>
<organism evidence="1 2">
    <name type="scientific">Sporotomaculum syntrophicum</name>
    <dbReference type="NCBI Taxonomy" id="182264"/>
    <lineage>
        <taxon>Bacteria</taxon>
        <taxon>Bacillati</taxon>
        <taxon>Bacillota</taxon>
        <taxon>Clostridia</taxon>
        <taxon>Eubacteriales</taxon>
        <taxon>Desulfallaceae</taxon>
        <taxon>Sporotomaculum</taxon>
    </lineage>
</organism>
<gene>
    <name evidence="1" type="primary">cofC_3</name>
    <name evidence="1" type="ORF">SPSYN_02876</name>
</gene>
<dbReference type="InterPro" id="IPR018641">
    <property type="entry name" value="Trfase_1_rSAM/seldom-assoc"/>
</dbReference>
<keyword evidence="1" id="KW-0548">Nucleotidyltransferase</keyword>
<dbReference type="PANTHER" id="PTHR36529:SF1">
    <property type="entry name" value="GLYCOSYLTRANSFERASE"/>
    <property type="match status" value="1"/>
</dbReference>
<name>A0A9D2WMF4_9FIRM</name>
<dbReference type="EC" id="2.7.7.68" evidence="1"/>
<dbReference type="NCBIfam" id="TIGR04282">
    <property type="entry name" value="glyco_like_cofC"/>
    <property type="match status" value="1"/>
</dbReference>
<dbReference type="GO" id="GO:0043814">
    <property type="term" value="F:phospholactate guanylyltransferase activity"/>
    <property type="evidence" value="ECO:0007669"/>
    <property type="project" value="UniProtKB-EC"/>
</dbReference>
<accession>A0A9D2WMF4</accession>
<dbReference type="InterPro" id="IPR029044">
    <property type="entry name" value="Nucleotide-diphossugar_trans"/>
</dbReference>
<dbReference type="OrthoDB" id="9810303at2"/>
<dbReference type="SUPFAM" id="SSF53448">
    <property type="entry name" value="Nucleotide-diphospho-sugar transferases"/>
    <property type="match status" value="1"/>
</dbReference>
<dbReference type="Proteomes" id="UP000798488">
    <property type="component" value="Unassembled WGS sequence"/>
</dbReference>
<reference evidence="1" key="1">
    <citation type="submission" date="2016-02" db="EMBL/GenBank/DDBJ databases">
        <title>Draft Genome Sequence of Sporotomaculum syntrophicum Strain FB, a Syntrophic Benzoate Degrader.</title>
        <authorList>
            <person name="Nobu M.K."/>
            <person name="Narihiro T."/>
            <person name="Qiu Y.-L."/>
            <person name="Ohashi A."/>
            <person name="Liu W.-T."/>
            <person name="Yuji S."/>
        </authorList>
    </citation>
    <scope>NUCLEOTIDE SEQUENCE</scope>
    <source>
        <strain evidence="1">FB</strain>
    </source>
</reference>